<dbReference type="EMBL" id="UINC01013522">
    <property type="protein sequence ID" value="SVA58360.1"/>
    <property type="molecule type" value="Genomic_DNA"/>
</dbReference>
<dbReference type="InterPro" id="IPR013783">
    <property type="entry name" value="Ig-like_fold"/>
</dbReference>
<dbReference type="AlphaFoldDB" id="A0A381X0Y7"/>
<evidence type="ECO:0000259" key="1">
    <source>
        <dbReference type="PROSITE" id="PS50268"/>
    </source>
</evidence>
<dbReference type="Pfam" id="PF00028">
    <property type="entry name" value="Cadherin"/>
    <property type="match status" value="1"/>
</dbReference>
<protein>
    <recommendedName>
        <fullName evidence="1">Cadherin domain-containing protein</fullName>
    </recommendedName>
</protein>
<name>A0A381X0Y7_9ZZZZ</name>
<dbReference type="GO" id="GO:0005509">
    <property type="term" value="F:calcium ion binding"/>
    <property type="evidence" value="ECO:0007669"/>
    <property type="project" value="InterPro"/>
</dbReference>
<feature type="domain" description="Cadherin" evidence="1">
    <location>
        <begin position="59"/>
        <end position="163"/>
    </location>
</feature>
<accession>A0A381X0Y7</accession>
<evidence type="ECO:0000313" key="2">
    <source>
        <dbReference type="EMBL" id="SVA58360.1"/>
    </source>
</evidence>
<dbReference type="Gene3D" id="2.60.40.10">
    <property type="entry name" value="Immunoglobulins"/>
    <property type="match status" value="1"/>
</dbReference>
<organism evidence="2">
    <name type="scientific">marine metagenome</name>
    <dbReference type="NCBI Taxonomy" id="408172"/>
    <lineage>
        <taxon>unclassified sequences</taxon>
        <taxon>metagenomes</taxon>
        <taxon>ecological metagenomes</taxon>
    </lineage>
</organism>
<dbReference type="GO" id="GO:0007156">
    <property type="term" value="P:homophilic cell adhesion via plasma membrane adhesion molecules"/>
    <property type="evidence" value="ECO:0007669"/>
    <property type="project" value="InterPro"/>
</dbReference>
<dbReference type="SUPFAM" id="SSF49313">
    <property type="entry name" value="Cadherin-like"/>
    <property type="match status" value="2"/>
</dbReference>
<dbReference type="Gene3D" id="2.60.40.60">
    <property type="entry name" value="Cadherins"/>
    <property type="match status" value="1"/>
</dbReference>
<reference evidence="2" key="1">
    <citation type="submission" date="2018-05" db="EMBL/GenBank/DDBJ databases">
        <authorList>
            <person name="Lanie J.A."/>
            <person name="Ng W.-L."/>
            <person name="Kazmierczak K.M."/>
            <person name="Andrzejewski T.M."/>
            <person name="Davidsen T.M."/>
            <person name="Wayne K.J."/>
            <person name="Tettelin H."/>
            <person name="Glass J.I."/>
            <person name="Rusch D."/>
            <person name="Podicherti R."/>
            <person name="Tsui H.-C.T."/>
            <person name="Winkler M.E."/>
        </authorList>
    </citation>
    <scope>NUCLEOTIDE SEQUENCE</scope>
</reference>
<gene>
    <name evidence="2" type="ORF">METZ01_LOCUS111214</name>
</gene>
<proteinExistence type="predicted"/>
<dbReference type="InterPro" id="IPR015919">
    <property type="entry name" value="Cadherin-like_sf"/>
</dbReference>
<dbReference type="Pfam" id="PF05345">
    <property type="entry name" value="He_PIG"/>
    <property type="match status" value="1"/>
</dbReference>
<dbReference type="InterPro" id="IPR002126">
    <property type="entry name" value="Cadherin-like_dom"/>
</dbReference>
<dbReference type="PROSITE" id="PS50268">
    <property type="entry name" value="CADHERIN_2"/>
    <property type="match status" value="1"/>
</dbReference>
<dbReference type="GO" id="GO:0016020">
    <property type="term" value="C:membrane"/>
    <property type="evidence" value="ECO:0007669"/>
    <property type="project" value="InterPro"/>
</dbReference>
<dbReference type="CDD" id="cd11304">
    <property type="entry name" value="Cadherin_repeat"/>
    <property type="match status" value="1"/>
</dbReference>
<sequence length="449" mass="49717">MKNKYNFILISMIIIMFNRCEDVELAAPGNNQDNPSVAPAGAIIWDENNVILEDGKAIFPENSASGVTIGRLNATDENPDDEFNYQIKSQKVDGTNVNHFTIDKDSESNYDLETNNNILNYEALAGSKEIIITITVTDDNPDQKTSDFDIKIEISNINESPYFSNLTSIPGYADEYVEYNYDKIEWSDIDEGQNPTLTYSGPSWLTVTSEGQMSGDPVTSDIGINSFTLTITDGEISVQEEVNIEVRENSAPVFSNTNSIPTLIRVGCYDDNDNLVDINWVDPNNNSPHFAGNDIVTFTHQGTESIEWLNFDNEENGILFCVRAPENGDAGTSTIDLTLGDNRPNVPLTTEYSFELTLSVNDAPEYANLSSFPETVAAGDTLTFDVNWQDPQEDQINFIVTESLSWFTWDGSGNIVAVPGSNDIGDYNLIFQISDGCYEVSAERTLTVQ</sequence>